<keyword evidence="8" id="KW-1185">Reference proteome</keyword>
<feature type="domain" description="Major facilitator superfamily (MFS) profile" evidence="6">
    <location>
        <begin position="14"/>
        <end position="426"/>
    </location>
</feature>
<dbReference type="PANTHER" id="PTHR11662:SF399">
    <property type="entry name" value="FI19708P1-RELATED"/>
    <property type="match status" value="1"/>
</dbReference>
<dbReference type="InterPro" id="IPR020846">
    <property type="entry name" value="MFS_dom"/>
</dbReference>
<feature type="transmembrane region" description="Helical" evidence="5">
    <location>
        <begin position="117"/>
        <end position="138"/>
    </location>
</feature>
<feature type="transmembrane region" description="Helical" evidence="5">
    <location>
        <begin position="173"/>
        <end position="197"/>
    </location>
</feature>
<dbReference type="InterPro" id="IPR036259">
    <property type="entry name" value="MFS_trans_sf"/>
</dbReference>
<evidence type="ECO:0000256" key="5">
    <source>
        <dbReference type="SAM" id="Phobius"/>
    </source>
</evidence>
<evidence type="ECO:0000256" key="3">
    <source>
        <dbReference type="ARBA" id="ARBA00022989"/>
    </source>
</evidence>
<reference evidence="7" key="1">
    <citation type="submission" date="2021-03" db="EMBL/GenBank/DDBJ databases">
        <authorList>
            <person name="Sun Q."/>
        </authorList>
    </citation>
    <scope>NUCLEOTIDE SEQUENCE</scope>
    <source>
        <strain evidence="7">CCM 8862</strain>
    </source>
</reference>
<gene>
    <name evidence="7" type="ORF">JZY06_00125</name>
</gene>
<feature type="transmembrane region" description="Helical" evidence="5">
    <location>
        <begin position="359"/>
        <end position="382"/>
    </location>
</feature>
<dbReference type="SUPFAM" id="SSF103473">
    <property type="entry name" value="MFS general substrate transporter"/>
    <property type="match status" value="1"/>
</dbReference>
<evidence type="ECO:0000256" key="2">
    <source>
        <dbReference type="ARBA" id="ARBA00022692"/>
    </source>
</evidence>
<proteinExistence type="predicted"/>
<evidence type="ECO:0000313" key="8">
    <source>
        <dbReference type="Proteomes" id="UP000664332"/>
    </source>
</evidence>
<feature type="transmembrane region" description="Helical" evidence="5">
    <location>
        <begin position="300"/>
        <end position="319"/>
    </location>
</feature>
<accession>A0A939IUC5</accession>
<keyword evidence="2 5" id="KW-0812">Transmembrane</keyword>
<dbReference type="InterPro" id="IPR050382">
    <property type="entry name" value="MFS_Na/Anion_cotransporter"/>
</dbReference>
<dbReference type="PANTHER" id="PTHR11662">
    <property type="entry name" value="SOLUTE CARRIER FAMILY 17"/>
    <property type="match status" value="1"/>
</dbReference>
<dbReference type="GO" id="GO:0022857">
    <property type="term" value="F:transmembrane transporter activity"/>
    <property type="evidence" value="ECO:0007669"/>
    <property type="project" value="InterPro"/>
</dbReference>
<comment type="caution">
    <text evidence="7">The sequence shown here is derived from an EMBL/GenBank/DDBJ whole genome shotgun (WGS) entry which is preliminary data.</text>
</comment>
<evidence type="ECO:0000256" key="1">
    <source>
        <dbReference type="ARBA" id="ARBA00004651"/>
    </source>
</evidence>
<evidence type="ECO:0000256" key="4">
    <source>
        <dbReference type="ARBA" id="ARBA00023136"/>
    </source>
</evidence>
<protein>
    <submittedName>
        <fullName evidence="7">MFS transporter</fullName>
    </submittedName>
</protein>
<feature type="transmembrane region" description="Helical" evidence="5">
    <location>
        <begin position="232"/>
        <end position="254"/>
    </location>
</feature>
<dbReference type="Gene3D" id="1.20.1250.20">
    <property type="entry name" value="MFS general substrate transporter like domains"/>
    <property type="match status" value="2"/>
</dbReference>
<feature type="transmembrane region" description="Helical" evidence="5">
    <location>
        <begin position="402"/>
        <end position="421"/>
    </location>
</feature>
<evidence type="ECO:0000259" key="6">
    <source>
        <dbReference type="PROSITE" id="PS50850"/>
    </source>
</evidence>
<sequence>MPVTDSPTRAETHRITPAALVVWLAALAIYVVAVTGRTSFGVASVGAMRHFTVTASQVAVFTAVQVGVYAAAQIPAGILIDKFGPKKMLLVGAAVMAVGQVVLGITGHYGVAVGARVLIGAGDATAFLSVMRLLPAWFPLQKAPLFTQLTSAVGQLGQFLSAVPFAWSLSRFGWSMSFVSLGAVGILVAAAAACVLADEPPHAAQPADPAARTRPSTIAPFPAFVQAVKNPVCWTAFFTHFSGLSFQLVFTLLWGMPLMELGMGLSPQQISSVLVVNMVVNVVTGPVIGVASARLGGRRWMLVVAGPASTVVLWLWFLSSTGPRGFAALMLVNVVMATFAPVSNLGFDTVRENVDRRILATATGLANTGGFTASMIAAQVMGYVLDYSSAGSTGYQWADFRLAYYAGAVLWAVGMTGYGLARFKARHIISAPPKVHAAHGTGGEAH</sequence>
<keyword evidence="4 5" id="KW-0472">Membrane</keyword>
<feature type="transmembrane region" description="Helical" evidence="5">
    <location>
        <begin position="325"/>
        <end position="347"/>
    </location>
</feature>
<dbReference type="Pfam" id="PF07690">
    <property type="entry name" value="MFS_1"/>
    <property type="match status" value="1"/>
</dbReference>
<comment type="subcellular location">
    <subcellularLocation>
        <location evidence="1">Cell membrane</location>
        <topology evidence="1">Multi-pass membrane protein</topology>
    </subcellularLocation>
</comment>
<feature type="transmembrane region" description="Helical" evidence="5">
    <location>
        <begin position="88"/>
        <end position="111"/>
    </location>
</feature>
<dbReference type="GO" id="GO:0005886">
    <property type="term" value="C:plasma membrane"/>
    <property type="evidence" value="ECO:0007669"/>
    <property type="project" value="UniProtKB-SubCell"/>
</dbReference>
<name>A0A939IUC5_9CORY</name>
<feature type="transmembrane region" description="Helical" evidence="5">
    <location>
        <begin position="274"/>
        <end position="293"/>
    </location>
</feature>
<dbReference type="AlphaFoldDB" id="A0A939IUC5"/>
<keyword evidence="3 5" id="KW-1133">Transmembrane helix</keyword>
<feature type="transmembrane region" description="Helical" evidence="5">
    <location>
        <begin position="20"/>
        <end position="40"/>
    </location>
</feature>
<dbReference type="Proteomes" id="UP000664332">
    <property type="component" value="Unassembled WGS sequence"/>
</dbReference>
<dbReference type="CDD" id="cd06174">
    <property type="entry name" value="MFS"/>
    <property type="match status" value="1"/>
</dbReference>
<dbReference type="InterPro" id="IPR011701">
    <property type="entry name" value="MFS"/>
</dbReference>
<evidence type="ECO:0000313" key="7">
    <source>
        <dbReference type="EMBL" id="MBN9643041.1"/>
    </source>
</evidence>
<organism evidence="7 8">
    <name type="scientific">Corynebacterium mendelii</name>
    <dbReference type="NCBI Taxonomy" id="2765362"/>
    <lineage>
        <taxon>Bacteria</taxon>
        <taxon>Bacillati</taxon>
        <taxon>Actinomycetota</taxon>
        <taxon>Actinomycetes</taxon>
        <taxon>Mycobacteriales</taxon>
        <taxon>Corynebacteriaceae</taxon>
        <taxon>Corynebacterium</taxon>
    </lineage>
</organism>
<dbReference type="EMBL" id="JAFLEQ010000003">
    <property type="protein sequence ID" value="MBN9643041.1"/>
    <property type="molecule type" value="Genomic_DNA"/>
</dbReference>
<dbReference type="PROSITE" id="PS50850">
    <property type="entry name" value="MFS"/>
    <property type="match status" value="1"/>
</dbReference>